<dbReference type="AlphaFoldDB" id="A0A4S8J6U3"/>
<reference evidence="1 2" key="1">
    <citation type="journal article" date="2019" name="Nat. Plants">
        <title>Genome sequencing of Musa balbisiana reveals subgenome evolution and function divergence in polyploid bananas.</title>
        <authorList>
            <person name="Yao X."/>
        </authorList>
    </citation>
    <scope>NUCLEOTIDE SEQUENCE [LARGE SCALE GENOMIC DNA]</scope>
    <source>
        <strain evidence="2">cv. DH-PKW</strain>
        <tissue evidence="1">Leaves</tissue>
    </source>
</reference>
<evidence type="ECO:0000313" key="2">
    <source>
        <dbReference type="Proteomes" id="UP000317650"/>
    </source>
</evidence>
<dbReference type="EMBL" id="PYDT01000006">
    <property type="protein sequence ID" value="THU57268.1"/>
    <property type="molecule type" value="Genomic_DNA"/>
</dbReference>
<accession>A0A4S8J6U3</accession>
<evidence type="ECO:0000313" key="1">
    <source>
        <dbReference type="EMBL" id="THU57268.1"/>
    </source>
</evidence>
<proteinExistence type="predicted"/>
<keyword evidence="2" id="KW-1185">Reference proteome</keyword>
<protein>
    <submittedName>
        <fullName evidence="1">Uncharacterized protein</fullName>
    </submittedName>
</protein>
<name>A0A4S8J6U3_MUSBA</name>
<dbReference type="Proteomes" id="UP000317650">
    <property type="component" value="Chromosome 3"/>
</dbReference>
<comment type="caution">
    <text evidence="1">The sequence shown here is derived from an EMBL/GenBank/DDBJ whole genome shotgun (WGS) entry which is preliminary data.</text>
</comment>
<sequence>MAGEMHVLLLVPDRYICFIDHGSCCCKIDAQMLKDLPALHCGTEGLEILPSAKSCHSLKVTKSCTNLEARWMLIMFHYEDDGHAVEDPNSVTKAIFKLLGSGPGGLAVVCTHWLKPLTNC</sequence>
<gene>
    <name evidence="1" type="ORF">C4D60_Mb03t01730</name>
</gene>
<organism evidence="1 2">
    <name type="scientific">Musa balbisiana</name>
    <name type="common">Banana</name>
    <dbReference type="NCBI Taxonomy" id="52838"/>
    <lineage>
        <taxon>Eukaryota</taxon>
        <taxon>Viridiplantae</taxon>
        <taxon>Streptophyta</taxon>
        <taxon>Embryophyta</taxon>
        <taxon>Tracheophyta</taxon>
        <taxon>Spermatophyta</taxon>
        <taxon>Magnoliopsida</taxon>
        <taxon>Liliopsida</taxon>
        <taxon>Zingiberales</taxon>
        <taxon>Musaceae</taxon>
        <taxon>Musa</taxon>
    </lineage>
</organism>